<comment type="caution">
    <text evidence="5">The sequence shown here is derived from an EMBL/GenBank/DDBJ whole genome shotgun (WGS) entry which is preliminary data.</text>
</comment>
<accession>A0ABW6IID5</accession>
<organism evidence="5 6">
    <name type="scientific">Almyronema epifaneia S1</name>
    <dbReference type="NCBI Taxonomy" id="2991925"/>
    <lineage>
        <taxon>Bacteria</taxon>
        <taxon>Bacillati</taxon>
        <taxon>Cyanobacteriota</taxon>
        <taxon>Cyanophyceae</taxon>
        <taxon>Nodosilineales</taxon>
        <taxon>Nodosilineaceae</taxon>
        <taxon>Almyronema</taxon>
        <taxon>Almyronema epifaneia</taxon>
    </lineage>
</organism>
<keyword evidence="6" id="KW-1185">Reference proteome</keyword>
<evidence type="ECO:0000313" key="6">
    <source>
        <dbReference type="Proteomes" id="UP001600165"/>
    </source>
</evidence>
<dbReference type="Pfam" id="PF13414">
    <property type="entry name" value="TPR_11"/>
    <property type="match status" value="2"/>
</dbReference>
<dbReference type="Gene3D" id="1.25.40.10">
    <property type="entry name" value="Tetratricopeptide repeat domain"/>
    <property type="match status" value="2"/>
</dbReference>
<keyword evidence="4" id="KW-0175">Coiled coil</keyword>
<gene>
    <name evidence="5" type="ORF">ACFVKH_13845</name>
</gene>
<name>A0ABW6IID5_9CYAN</name>
<dbReference type="InterPro" id="IPR019734">
    <property type="entry name" value="TPR_rpt"/>
</dbReference>
<protein>
    <submittedName>
        <fullName evidence="5">Tetratricopeptide repeat protein</fullName>
    </submittedName>
</protein>
<feature type="repeat" description="TPR" evidence="3">
    <location>
        <begin position="586"/>
        <end position="619"/>
    </location>
</feature>
<evidence type="ECO:0000256" key="1">
    <source>
        <dbReference type="ARBA" id="ARBA00022737"/>
    </source>
</evidence>
<dbReference type="InterPro" id="IPR050498">
    <property type="entry name" value="Ycf3"/>
</dbReference>
<dbReference type="SUPFAM" id="SSF48452">
    <property type="entry name" value="TPR-like"/>
    <property type="match status" value="1"/>
</dbReference>
<dbReference type="SMART" id="SM00028">
    <property type="entry name" value="TPR"/>
    <property type="match status" value="5"/>
</dbReference>
<dbReference type="Proteomes" id="UP001600165">
    <property type="component" value="Unassembled WGS sequence"/>
</dbReference>
<dbReference type="RefSeq" id="WP_377966016.1">
    <property type="nucleotide sequence ID" value="NZ_JBHZOL010000086.1"/>
</dbReference>
<dbReference type="PANTHER" id="PTHR44858:SF1">
    <property type="entry name" value="UDP-N-ACETYLGLUCOSAMINE--PEPTIDE N-ACETYLGLUCOSAMINYLTRANSFERASE SPINDLY-RELATED"/>
    <property type="match status" value="1"/>
</dbReference>
<feature type="coiled-coil region" evidence="4">
    <location>
        <begin position="98"/>
        <end position="125"/>
    </location>
</feature>
<keyword evidence="2 3" id="KW-0802">TPR repeat</keyword>
<sequence length="785" mass="88360">MKTPDWLNFSENALLLGTGAGIVASAATQQLLYASAPLSVLVALGLVSRRRLEQRVEELSEISESTSQVLSEAVHQVQDQVATLPTPEEFMTLQRTVMAHTDRAIVRFSQRLEEAQQQLEQRLHAIEAPDLSQVHKDMSELQDQYTYLCTSVDRLNSQTQRLSSIPRVEATEAEIAHLKTDLMQLRVTLDALGLETKGQLSTLTDTLGYFERRLREGSVTSDSTVLKEEVRELIKAIAELVPRQDFARLAQQLKHLTEQQQLLESSLTGGRSFSAEAASIDQPQLKALQEAIAQITTQLETVPATDRLEATVQQAVAQAVQTLQGQFEQMQTFICTLEQAQRQLYRQIETLPKADDTQQLQTQLQKLGVRVEDTERYLQEVQETLLARLEMGATSPHLPTQHRWIVDFQGTRSLPELTKATPSDSRLALESAIARTQTRLILVWPWADTCELDAAIVNQFEALLARQCRLEIGWCHVGDRREGRLLHTISQRWQLASTQKRQITEALNKLLPLKQRYPDRFTFKILGTDENFLVCDHSFAILGMQPIKTANTVFDQLALKLYTTDPQVVERLQTRFKDPTIAARDAVAYFNRATTRYDLGDQEAALLDYHQVLKITPHDPAAYNNRGLIYANLGKFEAAIADFSQAVRYDAQHFAGYCNRGLLFLESEQLESAIYDFTQASQIQADSPLAYFYRGVAYQKLGHVTAAIADFTAAVERNRAQIALPLCYRAAAYQNVGEFHKAIADLETASIFLKAQKDARNLVMVQKTLEKLKGLAVKQTAAVYN</sequence>
<evidence type="ECO:0000256" key="3">
    <source>
        <dbReference type="PROSITE-ProRule" id="PRU00339"/>
    </source>
</evidence>
<evidence type="ECO:0000256" key="4">
    <source>
        <dbReference type="SAM" id="Coils"/>
    </source>
</evidence>
<reference evidence="5 6" key="1">
    <citation type="submission" date="2024-10" db="EMBL/GenBank/DDBJ databases">
        <authorList>
            <person name="Ratan Roy A."/>
            <person name="Morales Sandoval P.H."/>
            <person name="De Los Santos Villalobos S."/>
            <person name="Chakraborty S."/>
            <person name="Mukherjee J."/>
        </authorList>
    </citation>
    <scope>NUCLEOTIDE SEQUENCE [LARGE SCALE GENOMIC DNA]</scope>
    <source>
        <strain evidence="5 6">S1</strain>
    </source>
</reference>
<proteinExistence type="predicted"/>
<feature type="repeat" description="TPR" evidence="3">
    <location>
        <begin position="620"/>
        <end position="653"/>
    </location>
</feature>
<dbReference type="PROSITE" id="PS50005">
    <property type="entry name" value="TPR"/>
    <property type="match status" value="2"/>
</dbReference>
<keyword evidence="1" id="KW-0677">Repeat</keyword>
<dbReference type="EMBL" id="JBHZOL010000086">
    <property type="protein sequence ID" value="MFE4107370.1"/>
    <property type="molecule type" value="Genomic_DNA"/>
</dbReference>
<dbReference type="PANTHER" id="PTHR44858">
    <property type="entry name" value="TETRATRICOPEPTIDE REPEAT PROTEIN 6"/>
    <property type="match status" value="1"/>
</dbReference>
<evidence type="ECO:0000256" key="2">
    <source>
        <dbReference type="ARBA" id="ARBA00022803"/>
    </source>
</evidence>
<evidence type="ECO:0000313" key="5">
    <source>
        <dbReference type="EMBL" id="MFE4107370.1"/>
    </source>
</evidence>
<dbReference type="InterPro" id="IPR011990">
    <property type="entry name" value="TPR-like_helical_dom_sf"/>
</dbReference>